<comment type="caution">
    <text evidence="1">The sequence shown here is derived from an EMBL/GenBank/DDBJ whole genome shotgun (WGS) entry which is preliminary data.</text>
</comment>
<reference evidence="1" key="1">
    <citation type="submission" date="2023-06" db="EMBL/GenBank/DDBJ databases">
        <title>Genome-scale phylogeny and comparative genomics of the fungal order Sordariales.</title>
        <authorList>
            <consortium name="Lawrence Berkeley National Laboratory"/>
            <person name="Hensen N."/>
            <person name="Bonometti L."/>
            <person name="Westerberg I."/>
            <person name="Brannstrom I.O."/>
            <person name="Guillou S."/>
            <person name="Cros-Aarteil S."/>
            <person name="Calhoun S."/>
            <person name="Haridas S."/>
            <person name="Kuo A."/>
            <person name="Mondo S."/>
            <person name="Pangilinan J."/>
            <person name="Riley R."/>
            <person name="Labutti K."/>
            <person name="Andreopoulos B."/>
            <person name="Lipzen A."/>
            <person name="Chen C."/>
            <person name="Yanf M."/>
            <person name="Daum C."/>
            <person name="Ng V."/>
            <person name="Clum A."/>
            <person name="Steindorff A."/>
            <person name="Ohm R."/>
            <person name="Martin F."/>
            <person name="Silar P."/>
            <person name="Natvig D."/>
            <person name="Lalanne C."/>
            <person name="Gautier V."/>
            <person name="Ament-Velasquez S.L."/>
            <person name="Kruys A."/>
            <person name="Hutchinson M.I."/>
            <person name="Powell A.J."/>
            <person name="Barry K."/>
            <person name="Miller A.N."/>
            <person name="Grigoriev I.V."/>
            <person name="Debuchy R."/>
            <person name="Gladieux P."/>
            <person name="Thoren M.H."/>
            <person name="Johannesson H."/>
        </authorList>
    </citation>
    <scope>NUCLEOTIDE SEQUENCE</scope>
    <source>
        <strain evidence="1">CBS 606.72</strain>
    </source>
</reference>
<accession>A0AA39WYU6</accession>
<keyword evidence="2" id="KW-1185">Reference proteome</keyword>
<organism evidence="1 2">
    <name type="scientific">Immersiella caudata</name>
    <dbReference type="NCBI Taxonomy" id="314043"/>
    <lineage>
        <taxon>Eukaryota</taxon>
        <taxon>Fungi</taxon>
        <taxon>Dikarya</taxon>
        <taxon>Ascomycota</taxon>
        <taxon>Pezizomycotina</taxon>
        <taxon>Sordariomycetes</taxon>
        <taxon>Sordariomycetidae</taxon>
        <taxon>Sordariales</taxon>
        <taxon>Lasiosphaeriaceae</taxon>
        <taxon>Immersiella</taxon>
    </lineage>
</organism>
<dbReference type="Proteomes" id="UP001175000">
    <property type="component" value="Unassembled WGS sequence"/>
</dbReference>
<evidence type="ECO:0000313" key="1">
    <source>
        <dbReference type="EMBL" id="KAK0624164.1"/>
    </source>
</evidence>
<dbReference type="EMBL" id="JAULSU010000003">
    <property type="protein sequence ID" value="KAK0624164.1"/>
    <property type="molecule type" value="Genomic_DNA"/>
</dbReference>
<evidence type="ECO:0000313" key="2">
    <source>
        <dbReference type="Proteomes" id="UP001175000"/>
    </source>
</evidence>
<gene>
    <name evidence="1" type="ORF">B0T14DRAFT_517608</name>
</gene>
<dbReference type="AlphaFoldDB" id="A0AA39WYU6"/>
<sequence>MEKEGKLHLLPYMAWKPMEDREKFKGATKDEIREFFRDWIHERSEERDGPGAGADNEDLIRWSPRYKVCMYVDKEVMEGAAIKTLTFMPDGPRVHVKGKGILIDAQYDEHDRDVLIRAAEEFEPVEGRRRWDVGWMEFNLRGVHMIYETLCKSEEEWANPYFYKRPPRIWNGYS</sequence>
<proteinExistence type="predicted"/>
<name>A0AA39WYU6_9PEZI</name>
<protein>
    <submittedName>
        <fullName evidence="1">Uncharacterized protein</fullName>
    </submittedName>
</protein>